<comment type="similarity">
    <text evidence="2 11">Belongs to the G-protein coupled receptor T2R family.</text>
</comment>
<evidence type="ECO:0000256" key="12">
    <source>
        <dbReference type="RuleBase" id="RU004424"/>
    </source>
</evidence>
<feature type="transmembrane region" description="Helical" evidence="13">
    <location>
        <begin position="45"/>
        <end position="62"/>
    </location>
</feature>
<feature type="transmembrane region" description="Helical" evidence="13">
    <location>
        <begin position="259"/>
        <end position="283"/>
    </location>
</feature>
<feature type="transmembrane region" description="Helical" evidence="13">
    <location>
        <begin position="178"/>
        <end position="202"/>
    </location>
</feature>
<dbReference type="Ensembl" id="ENSXETT00000065723">
    <property type="protein sequence ID" value="ENSXETP00000063831"/>
    <property type="gene ID" value="ENSXETG00000033452"/>
</dbReference>
<reference evidence="15" key="1">
    <citation type="journal article" date="2010" name="Science">
        <title>The genome of the Western clawed frog Xenopus tropicalis.</title>
        <authorList>
            <person name="Hellsten U."/>
            <person name="Harland R.M."/>
            <person name="Gilchrist M.J."/>
            <person name="Hendrix D."/>
            <person name="Jurka J."/>
            <person name="Kapitonov V."/>
            <person name="Ovcharenko I."/>
            <person name="Putnam N.H."/>
            <person name="Shu S."/>
            <person name="Taher L."/>
            <person name="Blitz I.L."/>
            <person name="Blumberg B."/>
            <person name="Dichmann D.S."/>
            <person name="Dubchak I."/>
            <person name="Amaya E."/>
            <person name="Detter J.C."/>
            <person name="Fletcher R."/>
            <person name="Gerhard D.S."/>
            <person name="Goodstein D."/>
            <person name="Graves T."/>
            <person name="Grigoriev I.V."/>
            <person name="Grimwood J."/>
            <person name="Kawashima T."/>
            <person name="Lindquist E."/>
            <person name="Lucas S.M."/>
            <person name="Mead P.E."/>
            <person name="Mitros T."/>
            <person name="Ogino H."/>
            <person name="Ohta Y."/>
            <person name="Poliakov A.V."/>
            <person name="Pollet N."/>
            <person name="Robert J."/>
            <person name="Salamov A."/>
            <person name="Sater A.K."/>
            <person name="Schmutz J."/>
            <person name="Terry A."/>
            <person name="Vize P.D."/>
            <person name="Warren W.C."/>
            <person name="Wells D."/>
            <person name="Wills A."/>
            <person name="Wilson R.K."/>
            <person name="Zimmerman L.B."/>
            <person name="Zorn A.M."/>
            <person name="Grainger R."/>
            <person name="Grammer T."/>
            <person name="Khokha M.K."/>
            <person name="Richardson P.M."/>
            <person name="Rokhsar D.S."/>
        </authorList>
    </citation>
    <scope>NUCLEOTIDE SEQUENCE [LARGE SCALE GENOMIC DNA]</scope>
    <source>
        <strain evidence="15">Nigerian</strain>
    </source>
</reference>
<dbReference type="InParanoid" id="A0A6I8Q330"/>
<dbReference type="PROSITE" id="PS50262">
    <property type="entry name" value="G_PROTEIN_RECEP_F1_2"/>
    <property type="match status" value="1"/>
</dbReference>
<dbReference type="InterPro" id="IPR017452">
    <property type="entry name" value="GPCR_Rhodpsn_7TM"/>
</dbReference>
<protein>
    <recommendedName>
        <fullName evidence="12">Taste receptor type 2</fullName>
    </recommendedName>
</protein>
<keyword evidence="3 12" id="KW-0919">Taste</keyword>
<dbReference type="GO" id="GO:0004930">
    <property type="term" value="F:G protein-coupled receptor activity"/>
    <property type="evidence" value="ECO:0007669"/>
    <property type="project" value="UniProtKB-KW"/>
</dbReference>
<dbReference type="GO" id="GO:0016020">
    <property type="term" value="C:membrane"/>
    <property type="evidence" value="ECO:0007669"/>
    <property type="project" value="UniProtKB-SubCell"/>
</dbReference>
<evidence type="ECO:0000256" key="13">
    <source>
        <dbReference type="SAM" id="Phobius"/>
    </source>
</evidence>
<evidence type="ECO:0000256" key="4">
    <source>
        <dbReference type="ARBA" id="ARBA00022606"/>
    </source>
</evidence>
<dbReference type="Bgee" id="ENSXETG00000033452">
    <property type="expression patterns" value="Expressed in testis"/>
</dbReference>
<proteinExistence type="inferred from homology"/>
<keyword evidence="6 13" id="KW-1133">Transmembrane helix</keyword>
<dbReference type="GO" id="GO:0033038">
    <property type="term" value="F:bitter taste receptor activity"/>
    <property type="evidence" value="ECO:0007669"/>
    <property type="project" value="InterPro"/>
</dbReference>
<evidence type="ECO:0000256" key="2">
    <source>
        <dbReference type="ARBA" id="ARBA00007376"/>
    </source>
</evidence>
<name>A0A6I8Q330_XENTR</name>
<sequence>MLPIFLLVSMAILGATTILGIATNLVIVVVNLVDRVKGKSLNPSDLILVTLGLSNMTFQFSMTANDFLSILWSDLYFSDAVYTTFITLLLFPIFSSFWFTVCLCVYYCLQIVIFTHPFLVQLKLKISQLVPFLLATSVFISVVISIPGIWSTYRDPPISNISNNQSLEMELPKLSFTYLFYSNIIGCSLPLVFVGISNCLILKSLISKSTMFEKNKSDVYSPRTEARERAARTVGCLLLLYMAFYISEIFMFVDFFPPGSPGFCTCLMVIYSYPPTQSVILIFGSPKLKKALLNLLHFSKICGMEQMETPKILSVSF</sequence>
<keyword evidence="10 12" id="KW-0807">Transducer</keyword>
<comment type="subcellular location">
    <subcellularLocation>
        <location evidence="1 12">Membrane</location>
        <topology evidence="1 12">Multi-pass membrane protein</topology>
    </subcellularLocation>
</comment>
<evidence type="ECO:0000313" key="15">
    <source>
        <dbReference type="Ensembl" id="ENSXETP00000063831"/>
    </source>
</evidence>
<evidence type="ECO:0000256" key="7">
    <source>
        <dbReference type="ARBA" id="ARBA00023040"/>
    </source>
</evidence>
<evidence type="ECO:0000256" key="11">
    <source>
        <dbReference type="RuleBase" id="RU004423"/>
    </source>
</evidence>
<organism evidence="15">
    <name type="scientific">Xenopus tropicalis</name>
    <name type="common">Western clawed frog</name>
    <name type="synonym">Silurana tropicalis</name>
    <dbReference type="NCBI Taxonomy" id="8364"/>
    <lineage>
        <taxon>Eukaryota</taxon>
        <taxon>Metazoa</taxon>
        <taxon>Chordata</taxon>
        <taxon>Craniata</taxon>
        <taxon>Vertebrata</taxon>
        <taxon>Euteleostomi</taxon>
        <taxon>Amphibia</taxon>
        <taxon>Batrachia</taxon>
        <taxon>Anura</taxon>
        <taxon>Pipoidea</taxon>
        <taxon>Pipidae</taxon>
        <taxon>Xenopodinae</taxon>
        <taxon>Xenopus</taxon>
        <taxon>Silurana</taxon>
    </lineage>
</organism>
<evidence type="ECO:0000256" key="9">
    <source>
        <dbReference type="ARBA" id="ARBA00023170"/>
    </source>
</evidence>
<dbReference type="Gene3D" id="1.20.1070.10">
    <property type="entry name" value="Rhodopsin 7-helix transmembrane proteins"/>
    <property type="match status" value="1"/>
</dbReference>
<feature type="transmembrane region" description="Helical" evidence="13">
    <location>
        <begin position="82"/>
        <end position="109"/>
    </location>
</feature>
<keyword evidence="9 12" id="KW-0675">Receptor</keyword>
<evidence type="ECO:0000256" key="10">
    <source>
        <dbReference type="ARBA" id="ARBA00023224"/>
    </source>
</evidence>
<dbReference type="AlphaFoldDB" id="A0A6I8Q330"/>
<feature type="domain" description="G-protein coupled receptors family 1 profile" evidence="14">
    <location>
        <begin position="23"/>
        <end position="246"/>
    </location>
</feature>
<keyword evidence="8 12" id="KW-0472">Membrane</keyword>
<evidence type="ECO:0000256" key="8">
    <source>
        <dbReference type="ARBA" id="ARBA00023136"/>
    </source>
</evidence>
<dbReference type="FunFam" id="1.20.1070.10:FF:000055">
    <property type="entry name" value="Taste receptor type 2"/>
    <property type="match status" value="1"/>
</dbReference>
<keyword evidence="4 12" id="KW-0716">Sensory transduction</keyword>
<dbReference type="Pfam" id="PF05296">
    <property type="entry name" value="TAS2R"/>
    <property type="match status" value="1"/>
</dbReference>
<gene>
    <name evidence="15" type="primary">tas2r39</name>
</gene>
<dbReference type="PANTHER" id="PTHR11394:SF145">
    <property type="entry name" value="TASTE RECEPTOR TYPE 2"/>
    <property type="match status" value="1"/>
</dbReference>
<dbReference type="PANTHER" id="PTHR11394">
    <property type="entry name" value="TASTE RECEPTOR TYPE 2"/>
    <property type="match status" value="1"/>
</dbReference>
<reference evidence="15" key="2">
    <citation type="submission" date="2020-05" db="UniProtKB">
        <authorList>
            <consortium name="Ensembl"/>
        </authorList>
    </citation>
    <scope>IDENTIFICATION</scope>
</reference>
<evidence type="ECO:0000256" key="5">
    <source>
        <dbReference type="ARBA" id="ARBA00022692"/>
    </source>
</evidence>
<dbReference type="GeneTree" id="ENSGT01150000286961"/>
<evidence type="ECO:0000256" key="6">
    <source>
        <dbReference type="ARBA" id="ARBA00022989"/>
    </source>
</evidence>
<keyword evidence="7 12" id="KW-0297">G-protein coupled receptor</keyword>
<keyword evidence="5 12" id="KW-0812">Transmembrane</keyword>
<evidence type="ECO:0000259" key="14">
    <source>
        <dbReference type="PROSITE" id="PS50262"/>
    </source>
</evidence>
<feature type="transmembrane region" description="Helical" evidence="13">
    <location>
        <begin position="233"/>
        <end position="253"/>
    </location>
</feature>
<dbReference type="SUPFAM" id="SSF81321">
    <property type="entry name" value="Family A G protein-coupled receptor-like"/>
    <property type="match status" value="1"/>
</dbReference>
<dbReference type="InterPro" id="IPR007960">
    <property type="entry name" value="TAS2R"/>
</dbReference>
<feature type="transmembrane region" description="Helical" evidence="13">
    <location>
        <begin position="6"/>
        <end position="33"/>
    </location>
</feature>
<evidence type="ECO:0000256" key="3">
    <source>
        <dbReference type="ARBA" id="ARBA00022480"/>
    </source>
</evidence>
<accession>A0A6I8Q330</accession>
<evidence type="ECO:0000256" key="1">
    <source>
        <dbReference type="ARBA" id="ARBA00004141"/>
    </source>
</evidence>
<feature type="transmembrane region" description="Helical" evidence="13">
    <location>
        <begin position="129"/>
        <end position="150"/>
    </location>
</feature>